<dbReference type="SUPFAM" id="SSF49764">
    <property type="entry name" value="HSP20-like chaperones"/>
    <property type="match status" value="1"/>
</dbReference>
<evidence type="ECO:0000313" key="4">
    <source>
        <dbReference type="EMBL" id="ACV50540.1"/>
    </source>
</evidence>
<dbReference type="RefSeq" id="WP_012808200.1">
    <property type="nucleotide sequence ID" value="NC_013203.1"/>
</dbReference>
<proteinExistence type="inferred from homology"/>
<dbReference type="eggNOG" id="COG0071">
    <property type="taxonomic scope" value="Bacteria"/>
</dbReference>
<comment type="similarity">
    <text evidence="1 2">Belongs to the small heat shock protein (HSP20) family.</text>
</comment>
<dbReference type="InterPro" id="IPR008978">
    <property type="entry name" value="HSP20-like_chaperone"/>
</dbReference>
<dbReference type="OrthoDB" id="5242916at2"/>
<dbReference type="HOGENOM" id="CLU_046737_8_3_11"/>
<feature type="domain" description="SHSP" evidence="3">
    <location>
        <begin position="31"/>
        <end position="144"/>
    </location>
</feature>
<organism evidence="4 5">
    <name type="scientific">Lancefieldella parvula (strain ATCC 33793 / DSM 20469 / CCUG 32760 / JCM 10300 / KCTC 3663 / VPI 0546 / 1246)</name>
    <name type="common">Atopobium parvulum</name>
    <dbReference type="NCBI Taxonomy" id="521095"/>
    <lineage>
        <taxon>Bacteria</taxon>
        <taxon>Bacillati</taxon>
        <taxon>Actinomycetota</taxon>
        <taxon>Coriobacteriia</taxon>
        <taxon>Coriobacteriales</taxon>
        <taxon>Atopobiaceae</taxon>
        <taxon>Lancefieldella</taxon>
    </lineage>
</organism>
<dbReference type="KEGG" id="apv:Apar_0104"/>
<protein>
    <submittedName>
        <fullName evidence="4">Heat shock protein Hsp20</fullName>
    </submittedName>
</protein>
<dbReference type="InterPro" id="IPR031107">
    <property type="entry name" value="Small_HSP"/>
</dbReference>
<sequence length="144" mass="15806">MKNVVPYDRIARNLSTWPFGAIDSFFDAPYSALSSVSSDAFVMNVEDAGQSYVVTAELPGVSKEDIDVELNEGRLSITATRKESEEEKTKNYLHKESSEWQATRGVYLKDAAREGLSAKLDGGILTVTVPKQDQQASVTKIAID</sequence>
<dbReference type="GeneID" id="84805644"/>
<dbReference type="AlphaFoldDB" id="C8W8V2"/>
<evidence type="ECO:0000259" key="3">
    <source>
        <dbReference type="PROSITE" id="PS01031"/>
    </source>
</evidence>
<dbReference type="EMBL" id="CP001721">
    <property type="protein sequence ID" value="ACV50540.1"/>
    <property type="molecule type" value="Genomic_DNA"/>
</dbReference>
<dbReference type="PANTHER" id="PTHR11527">
    <property type="entry name" value="HEAT-SHOCK PROTEIN 20 FAMILY MEMBER"/>
    <property type="match status" value="1"/>
</dbReference>
<keyword evidence="4" id="KW-0346">Stress response</keyword>
<name>C8W8V2_LANP1</name>
<dbReference type="InterPro" id="IPR002068">
    <property type="entry name" value="A-crystallin/Hsp20_dom"/>
</dbReference>
<dbReference type="STRING" id="521095.Apar_0104"/>
<dbReference type="Gene3D" id="2.60.40.790">
    <property type="match status" value="1"/>
</dbReference>
<dbReference type="PROSITE" id="PS01031">
    <property type="entry name" value="SHSP"/>
    <property type="match status" value="1"/>
</dbReference>
<evidence type="ECO:0000256" key="1">
    <source>
        <dbReference type="PROSITE-ProRule" id="PRU00285"/>
    </source>
</evidence>
<evidence type="ECO:0000313" key="5">
    <source>
        <dbReference type="Proteomes" id="UP000000960"/>
    </source>
</evidence>
<gene>
    <name evidence="4" type="ordered locus">Apar_0104</name>
</gene>
<evidence type="ECO:0000256" key="2">
    <source>
        <dbReference type="RuleBase" id="RU003616"/>
    </source>
</evidence>
<dbReference type="Proteomes" id="UP000000960">
    <property type="component" value="Chromosome"/>
</dbReference>
<dbReference type="Pfam" id="PF00011">
    <property type="entry name" value="HSP20"/>
    <property type="match status" value="1"/>
</dbReference>
<keyword evidence="5" id="KW-1185">Reference proteome</keyword>
<reference evidence="4 5" key="1">
    <citation type="journal article" date="2009" name="Stand. Genomic Sci.">
        <title>Complete genome sequence of Atopobium parvulum type strain (IPP 1246).</title>
        <authorList>
            <person name="Copeland A."/>
            <person name="Sikorski J."/>
            <person name="Lapidus A."/>
            <person name="Nolan M."/>
            <person name="Del Rio T.G."/>
            <person name="Lucas S."/>
            <person name="Chen F."/>
            <person name="Tice H."/>
            <person name="Pitluck S."/>
            <person name="Cheng J.F."/>
            <person name="Pukall R."/>
            <person name="Chertkov O."/>
            <person name="Brettin T."/>
            <person name="Han C."/>
            <person name="Detter J.C."/>
            <person name="Kuske C."/>
            <person name="Bruce D."/>
            <person name="Goodwin L."/>
            <person name="Ivanova N."/>
            <person name="Mavromatis K."/>
            <person name="Mikhailova N."/>
            <person name="Chen A."/>
            <person name="Palaniappan K."/>
            <person name="Chain P."/>
            <person name="Rohde M."/>
            <person name="Goker M."/>
            <person name="Bristow J."/>
            <person name="Eisen J.A."/>
            <person name="Markowitz V."/>
            <person name="Hugenholtz P."/>
            <person name="Kyrpides N.C."/>
            <person name="Klenk H.P."/>
            <person name="Detter J.C."/>
        </authorList>
    </citation>
    <scope>NUCLEOTIDE SEQUENCE [LARGE SCALE GENOMIC DNA]</scope>
    <source>
        <strain evidence="5">ATCC 33793 / DSM 20469 / CCUG 32760 / JCM 10300 / KCTC 3663 / VPI 0546 / 1246</strain>
    </source>
</reference>
<accession>C8W8V2</accession>